<dbReference type="Gene3D" id="1.10.10.10">
    <property type="entry name" value="Winged helix-like DNA-binding domain superfamily/Winged helix DNA-binding domain"/>
    <property type="match status" value="1"/>
</dbReference>
<feature type="domain" description="Rhodanese" evidence="3">
    <location>
        <begin position="2"/>
        <end position="51"/>
    </location>
</feature>
<dbReference type="Pfam" id="PF03861">
    <property type="entry name" value="ANTAR"/>
    <property type="match status" value="1"/>
</dbReference>
<dbReference type="PIRSF" id="PIRSF036382">
    <property type="entry name" value="RR_antiterm"/>
    <property type="match status" value="1"/>
</dbReference>
<name>A0ABN1ES67_9PROT</name>
<dbReference type="PROSITE" id="PS50206">
    <property type="entry name" value="RHODANESE_3"/>
    <property type="match status" value="1"/>
</dbReference>
<dbReference type="PROSITE" id="PS50921">
    <property type="entry name" value="ANTAR"/>
    <property type="match status" value="1"/>
</dbReference>
<organism evidence="5 6">
    <name type="scientific">Rhizomicrobium electricum</name>
    <dbReference type="NCBI Taxonomy" id="480070"/>
    <lineage>
        <taxon>Bacteria</taxon>
        <taxon>Pseudomonadati</taxon>
        <taxon>Pseudomonadota</taxon>
        <taxon>Alphaproteobacteria</taxon>
        <taxon>Micropepsales</taxon>
        <taxon>Micropepsaceae</taxon>
        <taxon>Rhizomicrobium</taxon>
    </lineage>
</organism>
<dbReference type="InterPro" id="IPR005561">
    <property type="entry name" value="ANTAR"/>
</dbReference>
<dbReference type="InterPro" id="IPR008327">
    <property type="entry name" value="Sig_transdc_resp-reg_antiterm"/>
</dbReference>
<evidence type="ECO:0000313" key="6">
    <source>
        <dbReference type="Proteomes" id="UP001499951"/>
    </source>
</evidence>
<dbReference type="SMART" id="SM01012">
    <property type="entry name" value="ANTAR"/>
    <property type="match status" value="1"/>
</dbReference>
<dbReference type="InterPro" id="IPR011006">
    <property type="entry name" value="CheY-like_superfamily"/>
</dbReference>
<reference evidence="5 6" key="1">
    <citation type="journal article" date="2019" name="Int. J. Syst. Evol. Microbiol.">
        <title>The Global Catalogue of Microorganisms (GCM) 10K type strain sequencing project: providing services to taxonomists for standard genome sequencing and annotation.</title>
        <authorList>
            <consortium name="The Broad Institute Genomics Platform"/>
            <consortium name="The Broad Institute Genome Sequencing Center for Infectious Disease"/>
            <person name="Wu L."/>
            <person name="Ma J."/>
        </authorList>
    </citation>
    <scope>NUCLEOTIDE SEQUENCE [LARGE SCALE GENOMIC DNA]</scope>
    <source>
        <strain evidence="5 6">JCM 15089</strain>
    </source>
</reference>
<dbReference type="InterPro" id="IPR036388">
    <property type="entry name" value="WH-like_DNA-bd_sf"/>
</dbReference>
<protein>
    <submittedName>
        <fullName evidence="5">ANTAR domain-containing protein</fullName>
    </submittedName>
</protein>
<keyword evidence="6" id="KW-1185">Reference proteome</keyword>
<evidence type="ECO:0000259" key="4">
    <source>
        <dbReference type="PROSITE" id="PS50921"/>
    </source>
</evidence>
<keyword evidence="1" id="KW-0597">Phosphoprotein</keyword>
<accession>A0ABN1ES67</accession>
<dbReference type="EMBL" id="BAAADD010000005">
    <property type="protein sequence ID" value="GAA0573182.1"/>
    <property type="molecule type" value="Genomic_DNA"/>
</dbReference>
<dbReference type="Pfam" id="PF00072">
    <property type="entry name" value="Response_reg"/>
    <property type="match status" value="1"/>
</dbReference>
<evidence type="ECO:0000256" key="1">
    <source>
        <dbReference type="PROSITE-ProRule" id="PRU00169"/>
    </source>
</evidence>
<dbReference type="InterPro" id="IPR001789">
    <property type="entry name" value="Sig_transdc_resp-reg_receiver"/>
</dbReference>
<evidence type="ECO:0000313" key="5">
    <source>
        <dbReference type="EMBL" id="GAA0573182.1"/>
    </source>
</evidence>
<proteinExistence type="predicted"/>
<sequence>MPPAGLTILLVDANGRRAAELARLIASAGDHRVYRSAGGAGLADEVLALKPSVVLVDMSLPDRDTLEGLRQVSSRSPCPVVLMTEETADDFVEEAIQAGVCSYHVGGVDPMAIRPILAAAIALFARHQRATKERDASLAQLEERRIIDRAKTLLMRSSRMSEPEAYRWLRSRAMRESRKLADVAADLIAKSGDAP</sequence>
<feature type="domain" description="ANTAR" evidence="4">
    <location>
        <begin position="127"/>
        <end position="188"/>
    </location>
</feature>
<feature type="domain" description="Response regulatory" evidence="2">
    <location>
        <begin position="7"/>
        <end position="121"/>
    </location>
</feature>
<comment type="caution">
    <text evidence="5">The sequence shown here is derived from an EMBL/GenBank/DDBJ whole genome shotgun (WGS) entry which is preliminary data.</text>
</comment>
<evidence type="ECO:0000259" key="2">
    <source>
        <dbReference type="PROSITE" id="PS50110"/>
    </source>
</evidence>
<dbReference type="PROSITE" id="PS50110">
    <property type="entry name" value="RESPONSE_REGULATORY"/>
    <property type="match status" value="1"/>
</dbReference>
<dbReference type="InterPro" id="IPR001763">
    <property type="entry name" value="Rhodanese-like_dom"/>
</dbReference>
<feature type="modified residue" description="4-aspartylphosphate" evidence="1">
    <location>
        <position position="57"/>
    </location>
</feature>
<dbReference type="Proteomes" id="UP001499951">
    <property type="component" value="Unassembled WGS sequence"/>
</dbReference>
<dbReference type="SUPFAM" id="SSF52172">
    <property type="entry name" value="CheY-like"/>
    <property type="match status" value="1"/>
</dbReference>
<dbReference type="SMART" id="SM00448">
    <property type="entry name" value="REC"/>
    <property type="match status" value="1"/>
</dbReference>
<evidence type="ECO:0000259" key="3">
    <source>
        <dbReference type="PROSITE" id="PS50206"/>
    </source>
</evidence>
<gene>
    <name evidence="5" type="ORF">GCM10008942_22360</name>
</gene>
<dbReference type="Gene3D" id="3.40.50.2300">
    <property type="match status" value="1"/>
</dbReference>